<feature type="region of interest" description="Disordered" evidence="5">
    <location>
        <begin position="306"/>
        <end position="358"/>
    </location>
</feature>
<name>A0ABY9DMX5_VITVI</name>
<dbReference type="PROSITE" id="PS50842">
    <property type="entry name" value="EXPANSIN_EG45"/>
    <property type="match status" value="1"/>
</dbReference>
<dbReference type="Pfam" id="PF04937">
    <property type="entry name" value="DUF659"/>
    <property type="match status" value="1"/>
</dbReference>
<dbReference type="InterPro" id="IPR036908">
    <property type="entry name" value="RlpA-like_sf"/>
</dbReference>
<dbReference type="InterPro" id="IPR008906">
    <property type="entry name" value="HATC_C_dom"/>
</dbReference>
<evidence type="ECO:0000313" key="8">
    <source>
        <dbReference type="Proteomes" id="UP001227230"/>
    </source>
</evidence>
<dbReference type="EMBL" id="CP126664">
    <property type="protein sequence ID" value="WKA09139.1"/>
    <property type="molecule type" value="Genomic_DNA"/>
</dbReference>
<evidence type="ECO:0000256" key="4">
    <source>
        <dbReference type="ARBA" id="ARBA00023316"/>
    </source>
</evidence>
<comment type="subcellular location">
    <subcellularLocation>
        <location evidence="1">Secreted</location>
    </subcellularLocation>
</comment>
<sequence length="915" mass="102639">MRMCSSSTARQQLTMPGPRPQVPSSSFVKMTLVGLFLVGFLSMVSSVHGQGWINAHATFYGGGDASGTMGGACGYGNLYSEGYGTNTAALSTALFNNGLSCGSCYEIKCVNDGKWCLPGSIVITATNFCPPNNALPNNAGGWCNPPLHHFDLSQPVFQHIAQYRAGIVPVSYRRVPCRRRGGISLLVFSSLLCFFILKVKMNANEVSANVHDHGKVVDQQKNRVQCNYCAKLMSGFSRLRYHLGCVKGDVTPCGEVPENVKELMKTKLLELKRGSLGKEVGTLEYPDLPWKRKWYPSPSAIEHRKLQTTQKAGSDSRKDVQKDTVSENGVTKEVSLPNGRRGSQKVEDHKEREDSSSRQAKKCIGRFFYELGTDLSAATSPSFQRMITAALGCGQIGYKLPSCQELKGWILKEEVKEMQQYVKDVRNSWANTGCSILLDGWMDEKGRNLINVLADCPKGTIYIRSCDISAFIADVDALQFFIEQIIEEVGVENVVQIITYSISDCMAAAGQRLMEKFRTVFWTVSASYCIELMLEKIGMMDPIRGILDKAKAITKFIHSHATVLKLMRNYTSANTLVKPSKIKLAKPFLTLENIVSEKDNLQNMFVSSGWNSLIWASREEGKRVADLVVDPAFWTGAIMVLKATIPLVRVLSWINGSDKPQMGYIYDTMDQAKEAIAKEFKDKKSQYMPFWEVIDEIWNKHLYSPLHSTGYYLNPHFFYSSDFHCDAEVASGILCCIVRMVPDLHVQDVIGLQLDKYLWTEGAFAQGSAFDQRTNIPPVLWWSHYGRQHPEFQRFATRILSQTCDGASRYELKKSLAEKLLMKGRNPIEQQRLSDLIFLHYNLHLQGFKSRLNADIVLEEIDPMDDWIVEEAKESSSQNGDTAWMDLDCEDRTIIEDLVNGRGPSSIQPKVETRS</sequence>
<evidence type="ECO:0000256" key="5">
    <source>
        <dbReference type="SAM" id="MobiDB-lite"/>
    </source>
</evidence>
<evidence type="ECO:0000256" key="2">
    <source>
        <dbReference type="ARBA" id="ARBA00022525"/>
    </source>
</evidence>
<dbReference type="InterPro" id="IPR007112">
    <property type="entry name" value="Expansin/allergen_DPBB_dom"/>
</dbReference>
<evidence type="ECO:0000256" key="1">
    <source>
        <dbReference type="ARBA" id="ARBA00004613"/>
    </source>
</evidence>
<dbReference type="Proteomes" id="UP001227230">
    <property type="component" value="Chromosome 17"/>
</dbReference>
<evidence type="ECO:0000259" key="6">
    <source>
        <dbReference type="PROSITE" id="PS50842"/>
    </source>
</evidence>
<dbReference type="InterPro" id="IPR007021">
    <property type="entry name" value="DUF659"/>
</dbReference>
<dbReference type="SMART" id="SM00837">
    <property type="entry name" value="DPBB_1"/>
    <property type="match status" value="1"/>
</dbReference>
<protein>
    <recommendedName>
        <fullName evidence="6">Expansin-like EG45 domain-containing protein</fullName>
    </recommendedName>
</protein>
<keyword evidence="2" id="KW-0964">Secreted</keyword>
<dbReference type="PRINTS" id="PR01226">
    <property type="entry name" value="EXPANSIN"/>
</dbReference>
<dbReference type="Gene3D" id="2.40.40.10">
    <property type="entry name" value="RlpA-like domain"/>
    <property type="match status" value="1"/>
</dbReference>
<dbReference type="Pfam" id="PF05699">
    <property type="entry name" value="Dimer_Tnp_hAT"/>
    <property type="match status" value="1"/>
</dbReference>
<dbReference type="PANTHER" id="PTHR32166">
    <property type="entry name" value="OSJNBA0013A04.12 PROTEIN"/>
    <property type="match status" value="1"/>
</dbReference>
<keyword evidence="4" id="KW-0961">Cell wall biogenesis/degradation</keyword>
<dbReference type="PRINTS" id="PR01225">
    <property type="entry name" value="EXPANSNFAMLY"/>
</dbReference>
<gene>
    <name evidence="7" type="ORF">VitviT2T_026815</name>
</gene>
<proteinExistence type="predicted"/>
<feature type="compositionally biased region" description="Polar residues" evidence="5">
    <location>
        <begin position="1"/>
        <end position="14"/>
    </location>
</feature>
<dbReference type="CDD" id="cd22274">
    <property type="entry name" value="DPBB_EXPA_N"/>
    <property type="match status" value="1"/>
</dbReference>
<dbReference type="PANTHER" id="PTHR32166:SF63">
    <property type="entry name" value="HAT TRANSPOSON SUPERFAMILY PROTEIN"/>
    <property type="match status" value="1"/>
</dbReference>
<keyword evidence="3" id="KW-0732">Signal</keyword>
<dbReference type="InterPro" id="IPR009009">
    <property type="entry name" value="RlpA-like_DPBB"/>
</dbReference>
<reference evidence="7 8" key="1">
    <citation type="journal article" date="2023" name="Hortic Res">
        <title>The complete reference genome for grapevine (Vitis vinifera L.) genetics and breeding.</title>
        <authorList>
            <person name="Shi X."/>
            <person name="Cao S."/>
            <person name="Wang X."/>
            <person name="Huang S."/>
            <person name="Wang Y."/>
            <person name="Liu Z."/>
            <person name="Liu W."/>
            <person name="Leng X."/>
            <person name="Peng Y."/>
            <person name="Wang N."/>
            <person name="Wang Y."/>
            <person name="Ma Z."/>
            <person name="Xu X."/>
            <person name="Zhang F."/>
            <person name="Xue H."/>
            <person name="Zhong H."/>
            <person name="Wang Y."/>
            <person name="Zhang K."/>
            <person name="Velt A."/>
            <person name="Avia K."/>
            <person name="Holtgrawe D."/>
            <person name="Grimplet J."/>
            <person name="Matus J.T."/>
            <person name="Ware D."/>
            <person name="Wu X."/>
            <person name="Wang H."/>
            <person name="Liu C."/>
            <person name="Fang Y."/>
            <person name="Rustenholz C."/>
            <person name="Cheng Z."/>
            <person name="Xiao H."/>
            <person name="Zhou Y."/>
        </authorList>
    </citation>
    <scope>NUCLEOTIDE SEQUENCE [LARGE SCALE GENOMIC DNA]</scope>
    <source>
        <strain evidence="8">cv. Pinot noir / PN40024</strain>
        <tissue evidence="7">Leaf</tissue>
    </source>
</reference>
<feature type="domain" description="Expansin-like EG45" evidence="6">
    <location>
        <begin position="70"/>
        <end position="182"/>
    </location>
</feature>
<feature type="region of interest" description="Disordered" evidence="5">
    <location>
        <begin position="1"/>
        <end position="22"/>
    </location>
</feature>
<dbReference type="SUPFAM" id="SSF50685">
    <property type="entry name" value="Barwin-like endoglucanases"/>
    <property type="match status" value="1"/>
</dbReference>
<dbReference type="SUPFAM" id="SSF53098">
    <property type="entry name" value="Ribonuclease H-like"/>
    <property type="match status" value="1"/>
</dbReference>
<dbReference type="InterPro" id="IPR012337">
    <property type="entry name" value="RNaseH-like_sf"/>
</dbReference>
<accession>A0ABY9DMX5</accession>
<keyword evidence="8" id="KW-1185">Reference proteome</keyword>
<dbReference type="InterPro" id="IPR002963">
    <property type="entry name" value="Expansin"/>
</dbReference>
<evidence type="ECO:0000313" key="7">
    <source>
        <dbReference type="EMBL" id="WKA09139.1"/>
    </source>
</evidence>
<dbReference type="InterPro" id="IPR007118">
    <property type="entry name" value="Expan_Lol_pI"/>
</dbReference>
<feature type="compositionally biased region" description="Basic and acidic residues" evidence="5">
    <location>
        <begin position="314"/>
        <end position="325"/>
    </location>
</feature>
<dbReference type="Pfam" id="PF03330">
    <property type="entry name" value="DPBB_1"/>
    <property type="match status" value="1"/>
</dbReference>
<organism evidence="7 8">
    <name type="scientific">Vitis vinifera</name>
    <name type="common">Grape</name>
    <dbReference type="NCBI Taxonomy" id="29760"/>
    <lineage>
        <taxon>Eukaryota</taxon>
        <taxon>Viridiplantae</taxon>
        <taxon>Streptophyta</taxon>
        <taxon>Embryophyta</taxon>
        <taxon>Tracheophyta</taxon>
        <taxon>Spermatophyta</taxon>
        <taxon>Magnoliopsida</taxon>
        <taxon>eudicotyledons</taxon>
        <taxon>Gunneridae</taxon>
        <taxon>Pentapetalae</taxon>
        <taxon>rosids</taxon>
        <taxon>Vitales</taxon>
        <taxon>Vitaceae</taxon>
        <taxon>Viteae</taxon>
        <taxon>Vitis</taxon>
    </lineage>
</organism>
<evidence type="ECO:0000256" key="3">
    <source>
        <dbReference type="ARBA" id="ARBA00022729"/>
    </source>
</evidence>
<feature type="compositionally biased region" description="Basic and acidic residues" evidence="5">
    <location>
        <begin position="344"/>
        <end position="356"/>
    </location>
</feature>